<comment type="similarity">
    <text evidence="2">Belongs to the V-ATPase 116 kDa subunit family.</text>
</comment>
<feature type="transmembrane region" description="Helical" evidence="8">
    <location>
        <begin position="448"/>
        <end position="473"/>
    </location>
</feature>
<feature type="transmembrane region" description="Helical" evidence="8">
    <location>
        <begin position="563"/>
        <end position="584"/>
    </location>
</feature>
<feature type="transmembrane region" description="Helical" evidence="8">
    <location>
        <begin position="408"/>
        <end position="428"/>
    </location>
</feature>
<reference evidence="9 10" key="1">
    <citation type="submission" date="2017-05" db="EMBL/GenBank/DDBJ databases">
        <title>Vagococcus spp. assemblies.</title>
        <authorList>
            <person name="Gulvik C.A."/>
        </authorList>
    </citation>
    <scope>NUCLEOTIDE SEQUENCE [LARGE SCALE GENOMIC DNA]</scope>
    <source>
        <strain evidence="9 10">NCFB 2777</strain>
    </source>
</reference>
<feature type="transmembrane region" description="Helical" evidence="8">
    <location>
        <begin position="371"/>
        <end position="396"/>
    </location>
</feature>
<dbReference type="PANTHER" id="PTHR11629">
    <property type="entry name" value="VACUOLAR PROTON ATPASES"/>
    <property type="match status" value="1"/>
</dbReference>
<sequence length="654" mass="73004">MAVSKMEKVTLISYRENEGHLLQLLQELQNIEMLDSLKDLTPEEVELAQSLEGTITNSQSSEMEDLELQLSAVRKSIEFLVDSSAGKPSVIFKEEQTLSEFENAVDFTEISVLLAEVAELGQQKTALLKAQQALQLAETDLSKWQYLDVHPNALKTSDFVLTRMGYFSASVRDKLLADLGATKQTVLELPYENQSHSYAYLVYLAESAEEVEQLLTKYSFQTVPYNYDLAPQEQYQQVKAELATNVDKLANLSEYTRGLKGQLLALQKAEEVLLAKLTRFQATTKIALYQELLVLRGWIETDRKEQFSQMISQLSTKANPIVLTYEEAQGTEDVPTLLKNNKLVAPFESLTEMYSLPKYGELDPTPFLMPFYMVFFGMMVADLGYGILMLVGTILAKRFVTLRKSTRKFVDFFQILSVPVMIWGLIYGSFFGMSLPFHLLSTTEDMNAILLLSVIFGFIQLLTGLLINGVQLVKQKKYLESISSGFAWQGILLAVGAMVLAKLVLNNETLFTVGIVLFIASGLSIMIIPAFTSKSKGAGLASGMYDFYGITGYIGDLVSYTRLMALGISGGSIAAAFNMLVSFMPPLAKFSVGIILIVILHALNIFLSLLSAYVHGARLQYVEFFGKFFEGGGRKFSPLKPQEKYMDFKINDDK</sequence>
<keyword evidence="10" id="KW-1185">Reference proteome</keyword>
<dbReference type="GO" id="GO:0016471">
    <property type="term" value="C:vacuolar proton-transporting V-type ATPase complex"/>
    <property type="evidence" value="ECO:0007669"/>
    <property type="project" value="TreeGrafter"/>
</dbReference>
<evidence type="ECO:0000256" key="2">
    <source>
        <dbReference type="ARBA" id="ARBA00009904"/>
    </source>
</evidence>
<organism evidence="9 10">
    <name type="scientific">Vagococcus salmoninarum</name>
    <dbReference type="NCBI Taxonomy" id="2739"/>
    <lineage>
        <taxon>Bacteria</taxon>
        <taxon>Bacillati</taxon>
        <taxon>Bacillota</taxon>
        <taxon>Bacilli</taxon>
        <taxon>Lactobacillales</taxon>
        <taxon>Enterococcaceae</taxon>
        <taxon>Vagococcus</taxon>
    </lineage>
</organism>
<keyword evidence="3" id="KW-0813">Transport</keyword>
<dbReference type="Pfam" id="PF01496">
    <property type="entry name" value="V_ATPase_I"/>
    <property type="match status" value="1"/>
</dbReference>
<keyword evidence="6" id="KW-0406">Ion transport</keyword>
<comment type="subcellular location">
    <subcellularLocation>
        <location evidence="1">Membrane</location>
        <topology evidence="1">Multi-pass membrane protein</topology>
    </subcellularLocation>
</comment>
<gene>
    <name evidence="9" type="ORF">CBF35_09635</name>
</gene>
<dbReference type="PANTHER" id="PTHR11629:SF63">
    <property type="entry name" value="V-TYPE PROTON ATPASE SUBUNIT A"/>
    <property type="match status" value="1"/>
</dbReference>
<dbReference type="RefSeq" id="WP_126780542.1">
    <property type="nucleotide sequence ID" value="NZ_NGJU01000014.1"/>
</dbReference>
<evidence type="ECO:0000256" key="6">
    <source>
        <dbReference type="ARBA" id="ARBA00023065"/>
    </source>
</evidence>
<evidence type="ECO:0000256" key="5">
    <source>
        <dbReference type="ARBA" id="ARBA00022989"/>
    </source>
</evidence>
<dbReference type="OrthoDB" id="9803814at2"/>
<evidence type="ECO:0000313" key="10">
    <source>
        <dbReference type="Proteomes" id="UP000287239"/>
    </source>
</evidence>
<keyword evidence="7 8" id="KW-0472">Membrane</keyword>
<evidence type="ECO:0000313" key="9">
    <source>
        <dbReference type="EMBL" id="RST94504.1"/>
    </source>
</evidence>
<dbReference type="GO" id="GO:0007035">
    <property type="term" value="P:vacuolar acidification"/>
    <property type="evidence" value="ECO:0007669"/>
    <property type="project" value="TreeGrafter"/>
</dbReference>
<accession>A0A429ZLC8</accession>
<dbReference type="GO" id="GO:0046961">
    <property type="term" value="F:proton-transporting ATPase activity, rotational mechanism"/>
    <property type="evidence" value="ECO:0007669"/>
    <property type="project" value="InterPro"/>
</dbReference>
<evidence type="ECO:0000256" key="3">
    <source>
        <dbReference type="ARBA" id="ARBA00022448"/>
    </source>
</evidence>
<proteinExistence type="inferred from homology"/>
<evidence type="ECO:0000256" key="8">
    <source>
        <dbReference type="SAM" id="Phobius"/>
    </source>
</evidence>
<keyword evidence="5 8" id="KW-1133">Transmembrane helix</keyword>
<evidence type="ECO:0000256" key="1">
    <source>
        <dbReference type="ARBA" id="ARBA00004141"/>
    </source>
</evidence>
<dbReference type="EMBL" id="NGJU01000014">
    <property type="protein sequence ID" value="RST94504.1"/>
    <property type="molecule type" value="Genomic_DNA"/>
</dbReference>
<protein>
    <submittedName>
        <fullName evidence="9">Uncharacterized protein</fullName>
    </submittedName>
</protein>
<dbReference type="GO" id="GO:0033179">
    <property type="term" value="C:proton-transporting V-type ATPase, V0 domain"/>
    <property type="evidence" value="ECO:0007669"/>
    <property type="project" value="InterPro"/>
</dbReference>
<feature type="transmembrane region" description="Helical" evidence="8">
    <location>
        <begin position="590"/>
        <end position="614"/>
    </location>
</feature>
<feature type="transmembrane region" description="Helical" evidence="8">
    <location>
        <begin position="485"/>
        <end position="505"/>
    </location>
</feature>
<dbReference type="Proteomes" id="UP000287239">
    <property type="component" value="Unassembled WGS sequence"/>
</dbReference>
<evidence type="ECO:0000256" key="7">
    <source>
        <dbReference type="ARBA" id="ARBA00023136"/>
    </source>
</evidence>
<keyword evidence="4 8" id="KW-0812">Transmembrane</keyword>
<dbReference type="AlphaFoldDB" id="A0A429ZLC8"/>
<evidence type="ECO:0000256" key="4">
    <source>
        <dbReference type="ARBA" id="ARBA00022692"/>
    </source>
</evidence>
<dbReference type="GeneID" id="98568632"/>
<dbReference type="InterPro" id="IPR002490">
    <property type="entry name" value="V-ATPase_116kDa_su"/>
</dbReference>
<feature type="transmembrane region" description="Helical" evidence="8">
    <location>
        <begin position="511"/>
        <end position="531"/>
    </location>
</feature>
<comment type="caution">
    <text evidence="9">The sequence shown here is derived from an EMBL/GenBank/DDBJ whole genome shotgun (WGS) entry which is preliminary data.</text>
</comment>
<name>A0A429ZLC8_9ENTE</name>
<dbReference type="GO" id="GO:0051117">
    <property type="term" value="F:ATPase binding"/>
    <property type="evidence" value="ECO:0007669"/>
    <property type="project" value="TreeGrafter"/>
</dbReference>